<organism evidence="1 2">
    <name type="scientific">Drosophila guanche</name>
    <name type="common">Fruit fly</name>
    <dbReference type="NCBI Taxonomy" id="7266"/>
    <lineage>
        <taxon>Eukaryota</taxon>
        <taxon>Metazoa</taxon>
        <taxon>Ecdysozoa</taxon>
        <taxon>Arthropoda</taxon>
        <taxon>Hexapoda</taxon>
        <taxon>Insecta</taxon>
        <taxon>Pterygota</taxon>
        <taxon>Neoptera</taxon>
        <taxon>Endopterygota</taxon>
        <taxon>Diptera</taxon>
        <taxon>Brachycera</taxon>
        <taxon>Muscomorpha</taxon>
        <taxon>Ephydroidea</taxon>
        <taxon>Drosophilidae</taxon>
        <taxon>Drosophila</taxon>
        <taxon>Sophophora</taxon>
    </lineage>
</organism>
<evidence type="ECO:0000313" key="1">
    <source>
        <dbReference type="EMBL" id="SPP89381.1"/>
    </source>
</evidence>
<protein>
    <submittedName>
        <fullName evidence="1">Uncharacterized protein</fullName>
    </submittedName>
</protein>
<dbReference type="Proteomes" id="UP000268350">
    <property type="component" value="Unassembled WGS sequence"/>
</dbReference>
<keyword evidence="2" id="KW-1185">Reference proteome</keyword>
<proteinExistence type="predicted"/>
<dbReference type="AlphaFoldDB" id="A0A3B0KVJ6"/>
<name>A0A3B0KVJ6_DROGU</name>
<dbReference type="OMA" id="DIMAMLM"/>
<sequence>MVSFILLRMLRFRMSVQMHLGARYYNRLSEKLSFYRRRNPSLCMKYLEDRQEMGDTIVRLMMQGLELEELQRLPRLDEPLNIYDRYLFLKQQLIEVEQQLRAGHVEIIGQGPEELVAENYCDNSSNASDSDSDCDSD</sequence>
<dbReference type="EMBL" id="OUUW01000021">
    <property type="protein sequence ID" value="SPP89381.1"/>
    <property type="molecule type" value="Genomic_DNA"/>
</dbReference>
<accession>A0A3B0KVJ6</accession>
<gene>
    <name evidence="1" type="ORF">DGUA_6G019500</name>
</gene>
<evidence type="ECO:0000313" key="2">
    <source>
        <dbReference type="Proteomes" id="UP000268350"/>
    </source>
</evidence>
<reference evidence="2" key="1">
    <citation type="submission" date="2018-01" db="EMBL/GenBank/DDBJ databases">
        <authorList>
            <person name="Alioto T."/>
            <person name="Alioto T."/>
        </authorList>
    </citation>
    <scope>NUCLEOTIDE SEQUENCE [LARGE SCALE GENOMIC DNA]</scope>
</reference>